<dbReference type="PANTHER" id="PTHR30258:SF1">
    <property type="entry name" value="PROTEIN TRANSPORT PROTEIN HOFB HOMOLOG"/>
    <property type="match status" value="1"/>
</dbReference>
<dbReference type="InterPro" id="IPR037257">
    <property type="entry name" value="T2SS_E_N_sf"/>
</dbReference>
<comment type="caution">
    <text evidence="5">The sequence shown here is derived from an EMBL/GenBank/DDBJ whole genome shotgun (WGS) entry which is preliminary data.</text>
</comment>
<dbReference type="InterPro" id="IPR007831">
    <property type="entry name" value="T2SS_GspE_N"/>
</dbReference>
<dbReference type="Gene3D" id="3.40.50.300">
    <property type="entry name" value="P-loop containing nucleotide triphosphate hydrolases"/>
    <property type="match status" value="1"/>
</dbReference>
<dbReference type="Gene3D" id="3.30.450.90">
    <property type="match status" value="1"/>
</dbReference>
<dbReference type="FunFam" id="3.30.450.90:FF:000001">
    <property type="entry name" value="Type II secretion system ATPase GspE"/>
    <property type="match status" value="1"/>
</dbReference>
<dbReference type="SUPFAM" id="SSF160246">
    <property type="entry name" value="EspE N-terminal domain-like"/>
    <property type="match status" value="1"/>
</dbReference>
<dbReference type="Pfam" id="PF05157">
    <property type="entry name" value="MshEN"/>
    <property type="match status" value="1"/>
</dbReference>
<reference evidence="5 6" key="1">
    <citation type="submission" date="2018-01" db="EMBL/GenBank/DDBJ databases">
        <title>Metagenomic assembled genomes from two thermal pools in the Uzon Caldera, Kamchatka, Russia.</title>
        <authorList>
            <person name="Wilkins L."/>
            <person name="Ettinger C."/>
        </authorList>
    </citation>
    <scope>NUCLEOTIDE SEQUENCE [LARGE SCALE GENOMIC DNA]</scope>
    <source>
        <strain evidence="5">ZAV-07</strain>
    </source>
</reference>
<dbReference type="FunFam" id="3.40.50.300:FF:000398">
    <property type="entry name" value="Type IV pilus assembly ATPase PilB"/>
    <property type="match status" value="1"/>
</dbReference>
<dbReference type="GO" id="GO:0005886">
    <property type="term" value="C:plasma membrane"/>
    <property type="evidence" value="ECO:0007669"/>
    <property type="project" value="TreeGrafter"/>
</dbReference>
<dbReference type="InterPro" id="IPR027417">
    <property type="entry name" value="P-loop_NTPase"/>
</dbReference>
<dbReference type="GO" id="GO:0016887">
    <property type="term" value="F:ATP hydrolysis activity"/>
    <property type="evidence" value="ECO:0007669"/>
    <property type="project" value="TreeGrafter"/>
</dbReference>
<protein>
    <submittedName>
        <fullName evidence="5">Type II secretion system protein GspE</fullName>
    </submittedName>
</protein>
<keyword evidence="3" id="KW-0067">ATP-binding</keyword>
<evidence type="ECO:0000313" key="6">
    <source>
        <dbReference type="Proteomes" id="UP000237040"/>
    </source>
</evidence>
<organism evidence="5 6">
    <name type="scientific">Caldisericum exile</name>
    <dbReference type="NCBI Taxonomy" id="693075"/>
    <lineage>
        <taxon>Bacteria</taxon>
        <taxon>Pseudomonadati</taxon>
        <taxon>Caldisericota/Cryosericota group</taxon>
        <taxon>Caldisericota</taxon>
        <taxon>Caldisericia</taxon>
        <taxon>Caldisericales</taxon>
        <taxon>Caldisericaceae</taxon>
        <taxon>Caldisericum</taxon>
    </lineage>
</organism>
<feature type="domain" description="C2H2-type" evidence="4">
    <location>
        <begin position="456"/>
        <end position="478"/>
    </location>
</feature>
<keyword evidence="2" id="KW-0547">Nucleotide-binding</keyword>
<dbReference type="EMBL" id="PNIL01000035">
    <property type="protein sequence ID" value="PMP67814.1"/>
    <property type="molecule type" value="Genomic_DNA"/>
</dbReference>
<evidence type="ECO:0000256" key="3">
    <source>
        <dbReference type="ARBA" id="ARBA00022840"/>
    </source>
</evidence>
<proteinExistence type="inferred from homology"/>
<dbReference type="AlphaFoldDB" id="A0A2J6WES8"/>
<evidence type="ECO:0000256" key="2">
    <source>
        <dbReference type="ARBA" id="ARBA00022741"/>
    </source>
</evidence>
<sequence length="567" mass="63398">MISPGGEKIGEILIKKGIINRETLEKYLSVQNVTKEPILKILMDNGVIDEVQQAQLLAEQWGFDFVDLAKYPVEKEVLKYTDPEKAKSFGFFVFKKEGPVYHVAISDPTNIDTVDYVRAVYGTNVKFYVTPKSAIIQTIEKYYELENVVKKAEEEFTDVEVVETVEENDLSRLRMLGEDAPVVRLVNSIISQAIVEGASDIHVEPMEDSVRVRYRIDGILHEKQRLPKKIQAGVIARFKIISNMDIAERRIPQDGRISLKFEGRPVDFRVSSLPSIFGEKIVLRILDKTSAIKPLEQLGFSEENLKKFEKIITQPYGMILISGPTGSGKTTTLYSILNRLNTPTKNIITVEDPVEYQLKGINQVQVNEKAGLTFANALRSILRQDPNIILIGEIRDKETAQIAIEAALTGHLVLSTIHTNDSASIPTRLIDMGIEPFLVASSLIGATAQRLVRKICPKCKESFIPSKDVLEHLGFEVHEGVNFYKGTGCDFCNNTGYKGRISISEILPITPEIQRLILKRASSKEILAEAKRLGMKTLLDDALMKAAEGITTLEEVIRVVSTLEVAE</sequence>
<evidence type="ECO:0000259" key="4">
    <source>
        <dbReference type="PROSITE" id="PS00028"/>
    </source>
</evidence>
<dbReference type="CDD" id="cd01129">
    <property type="entry name" value="PulE-GspE-like"/>
    <property type="match status" value="1"/>
</dbReference>
<comment type="similarity">
    <text evidence="1">Belongs to the GSP E family.</text>
</comment>
<dbReference type="PANTHER" id="PTHR30258">
    <property type="entry name" value="TYPE II SECRETION SYSTEM PROTEIN GSPE-RELATED"/>
    <property type="match status" value="1"/>
</dbReference>
<dbReference type="SUPFAM" id="SSF52540">
    <property type="entry name" value="P-loop containing nucleoside triphosphate hydrolases"/>
    <property type="match status" value="1"/>
</dbReference>
<dbReference type="Proteomes" id="UP000237040">
    <property type="component" value="Unassembled WGS sequence"/>
</dbReference>
<dbReference type="Pfam" id="PF00437">
    <property type="entry name" value="T2SSE"/>
    <property type="match status" value="1"/>
</dbReference>
<dbReference type="InterPro" id="IPR013087">
    <property type="entry name" value="Znf_C2H2_type"/>
</dbReference>
<dbReference type="GO" id="GO:0005524">
    <property type="term" value="F:ATP binding"/>
    <property type="evidence" value="ECO:0007669"/>
    <property type="project" value="UniProtKB-KW"/>
</dbReference>
<dbReference type="InterPro" id="IPR001482">
    <property type="entry name" value="T2SS/T4SS_dom"/>
</dbReference>
<name>A0A2J6WES8_9BACT</name>
<evidence type="ECO:0000313" key="5">
    <source>
        <dbReference type="EMBL" id="PMP67814.1"/>
    </source>
</evidence>
<accession>A0A2J6WES8</accession>
<gene>
    <name evidence="5" type="ORF">C0189_02460</name>
</gene>
<dbReference type="SMART" id="SM00382">
    <property type="entry name" value="AAA"/>
    <property type="match status" value="1"/>
</dbReference>
<dbReference type="Gene3D" id="3.30.300.160">
    <property type="entry name" value="Type II secretion system, protein E, N-terminal domain"/>
    <property type="match status" value="1"/>
</dbReference>
<evidence type="ECO:0000256" key="1">
    <source>
        <dbReference type="ARBA" id="ARBA00006611"/>
    </source>
</evidence>
<dbReference type="InterPro" id="IPR003593">
    <property type="entry name" value="AAA+_ATPase"/>
</dbReference>
<dbReference type="PROSITE" id="PS00028">
    <property type="entry name" value="ZINC_FINGER_C2H2_1"/>
    <property type="match status" value="1"/>
</dbReference>